<accession>A6K6Y1</accession>
<sequence length="24" mass="2830">LHKNRTLTNNSSRKPSVTLCYNWP</sequence>
<gene>
    <name evidence="2" type="ORF">rCG_58524</name>
</gene>
<dbReference type="EMBL" id="CH474025">
    <property type="protein sequence ID" value="EDL99700.1"/>
    <property type="molecule type" value="Genomic_DNA"/>
</dbReference>
<proteinExistence type="predicted"/>
<evidence type="ECO:0000313" key="3">
    <source>
        <dbReference type="Proteomes" id="UP000234681"/>
    </source>
</evidence>
<feature type="region of interest" description="Disordered" evidence="1">
    <location>
        <begin position="1"/>
        <end position="24"/>
    </location>
</feature>
<evidence type="ECO:0000313" key="2">
    <source>
        <dbReference type="EMBL" id="EDL99700.1"/>
    </source>
</evidence>
<evidence type="ECO:0000256" key="1">
    <source>
        <dbReference type="SAM" id="MobiDB-lite"/>
    </source>
</evidence>
<feature type="non-terminal residue" evidence="2">
    <location>
        <position position="1"/>
    </location>
</feature>
<dbReference type="Proteomes" id="UP000234681">
    <property type="component" value="Chromosome 20"/>
</dbReference>
<dbReference type="AlphaFoldDB" id="A6K6Y1"/>
<protein>
    <submittedName>
        <fullName evidence="2">RCG58524</fullName>
    </submittedName>
</protein>
<name>A6K6Y1_RAT</name>
<organism evidence="2 3">
    <name type="scientific">Rattus norvegicus</name>
    <name type="common">Rat</name>
    <dbReference type="NCBI Taxonomy" id="10116"/>
    <lineage>
        <taxon>Eukaryota</taxon>
        <taxon>Metazoa</taxon>
        <taxon>Chordata</taxon>
        <taxon>Craniata</taxon>
        <taxon>Vertebrata</taxon>
        <taxon>Euteleostomi</taxon>
        <taxon>Mammalia</taxon>
        <taxon>Eutheria</taxon>
        <taxon>Euarchontoglires</taxon>
        <taxon>Glires</taxon>
        <taxon>Rodentia</taxon>
        <taxon>Myomorpha</taxon>
        <taxon>Muroidea</taxon>
        <taxon>Muridae</taxon>
        <taxon>Murinae</taxon>
        <taxon>Rattus</taxon>
    </lineage>
</organism>
<feature type="compositionally biased region" description="Polar residues" evidence="1">
    <location>
        <begin position="1"/>
        <end position="15"/>
    </location>
</feature>
<reference evidence="3" key="1">
    <citation type="submission" date="2005-09" db="EMBL/GenBank/DDBJ databases">
        <authorList>
            <person name="Mural R.J."/>
            <person name="Li P.W."/>
            <person name="Adams M.D."/>
            <person name="Amanatides P.G."/>
            <person name="Baden-Tillson H."/>
            <person name="Barnstead M."/>
            <person name="Chin S.H."/>
            <person name="Dew I."/>
            <person name="Evans C.A."/>
            <person name="Ferriera S."/>
            <person name="Flanigan M."/>
            <person name="Fosler C."/>
            <person name="Glodek A."/>
            <person name="Gu Z."/>
            <person name="Holt R.A."/>
            <person name="Jennings D."/>
            <person name="Kraft C.L."/>
            <person name="Lu F."/>
            <person name="Nguyen T."/>
            <person name="Nusskern D.R."/>
            <person name="Pfannkoch C.M."/>
            <person name="Sitter C."/>
            <person name="Sutton G.G."/>
            <person name="Venter J.C."/>
            <person name="Wang Z."/>
            <person name="Woodage T."/>
            <person name="Zheng X.H."/>
            <person name="Zhong F."/>
        </authorList>
    </citation>
    <scope>NUCLEOTIDE SEQUENCE [LARGE SCALE GENOMIC DNA]</scope>
    <source>
        <strain>BN</strain>
        <strain evidence="3">Sprague-Dawley</strain>
    </source>
</reference>